<evidence type="ECO:0000256" key="5">
    <source>
        <dbReference type="ARBA" id="ARBA00022705"/>
    </source>
</evidence>
<dbReference type="GO" id="GO:0009360">
    <property type="term" value="C:DNA polymerase III complex"/>
    <property type="evidence" value="ECO:0007669"/>
    <property type="project" value="InterPro"/>
</dbReference>
<evidence type="ECO:0000259" key="10">
    <source>
        <dbReference type="Pfam" id="PF21694"/>
    </source>
</evidence>
<dbReference type="InterPro" id="IPR027417">
    <property type="entry name" value="P-loop_NTPase"/>
</dbReference>
<evidence type="ECO:0000256" key="3">
    <source>
        <dbReference type="ARBA" id="ARBA00022679"/>
    </source>
</evidence>
<evidence type="ECO:0000256" key="8">
    <source>
        <dbReference type="ARBA" id="ARBA00049244"/>
    </source>
</evidence>
<evidence type="ECO:0000313" key="11">
    <source>
        <dbReference type="EMBL" id="OUZ19203.1"/>
    </source>
</evidence>
<dbReference type="SUPFAM" id="SSF52540">
    <property type="entry name" value="P-loop containing nucleoside triphosphate hydrolases"/>
    <property type="match status" value="1"/>
</dbReference>
<dbReference type="NCBIfam" id="TIGR01128">
    <property type="entry name" value="holA"/>
    <property type="match status" value="1"/>
</dbReference>
<feature type="domain" description="DNA polymerase III delta subunit-like C-terminal" evidence="10">
    <location>
        <begin position="227"/>
        <end position="347"/>
    </location>
</feature>
<organism evidence="11 12">
    <name type="scientific">Enterococcus cecorum</name>
    <dbReference type="NCBI Taxonomy" id="44008"/>
    <lineage>
        <taxon>Bacteria</taxon>
        <taxon>Bacillati</taxon>
        <taxon>Bacillota</taxon>
        <taxon>Bacilli</taxon>
        <taxon>Lactobacillales</taxon>
        <taxon>Enterococcaceae</taxon>
        <taxon>Enterococcus</taxon>
    </lineage>
</organism>
<dbReference type="InterPro" id="IPR008921">
    <property type="entry name" value="DNA_pol3_clamp-load_cplx_C"/>
</dbReference>
<evidence type="ECO:0000256" key="7">
    <source>
        <dbReference type="ARBA" id="ARBA00034754"/>
    </source>
</evidence>
<evidence type="ECO:0000313" key="12">
    <source>
        <dbReference type="Proteomes" id="UP000196503"/>
    </source>
</evidence>
<evidence type="ECO:0000256" key="4">
    <source>
        <dbReference type="ARBA" id="ARBA00022695"/>
    </source>
</evidence>
<gene>
    <name evidence="11" type="ORF">A5869_000852</name>
</gene>
<dbReference type="EMBL" id="NIBL01000001">
    <property type="protein sequence ID" value="OUZ19203.1"/>
    <property type="molecule type" value="Genomic_DNA"/>
</dbReference>
<sequence>MYVEKSGKGNISLSIQQSLQAISQQALANLYLVSGQEKYLIEEVKKAFMNRLNVQEDDLNFAAFDGEEVDMQIVLEEIQASPFFGDYRLVFLEHPYFLTSDKRAIEEEQLKQLIHYFQQPNESTIFVLFADYPKLDERKKVTKALKKNAEIIDVQYLKENEVRQYFQHFLENEGMTFPREVLEYFLKQCDFQLSRVIQEYQKLHLFLGEDNQVSKNDIDRLIPKTLEQNIFELSQYILHHQTNSALQLFHDLSIQNEEPIKLIAILVGQFRLLIQVKYLMKQGYQQGNIADMLKIHTYRVKLAMQEVRKYQMHDLLHLFDQLVELDYQIKSGQVEKNFAFQMYLLKIAKKNHGC</sequence>
<comment type="catalytic activity">
    <reaction evidence="8">
        <text>DNA(n) + a 2'-deoxyribonucleoside 5'-triphosphate = DNA(n+1) + diphosphate</text>
        <dbReference type="Rhea" id="RHEA:22508"/>
        <dbReference type="Rhea" id="RHEA-COMP:17339"/>
        <dbReference type="Rhea" id="RHEA-COMP:17340"/>
        <dbReference type="ChEBI" id="CHEBI:33019"/>
        <dbReference type="ChEBI" id="CHEBI:61560"/>
        <dbReference type="ChEBI" id="CHEBI:173112"/>
        <dbReference type="EC" id="2.7.7.7"/>
    </reaction>
</comment>
<dbReference type="Gene3D" id="3.40.50.300">
    <property type="entry name" value="P-loop containing nucleotide triphosphate hydrolases"/>
    <property type="match status" value="1"/>
</dbReference>
<dbReference type="PANTHER" id="PTHR34388">
    <property type="entry name" value="DNA POLYMERASE III SUBUNIT DELTA"/>
    <property type="match status" value="1"/>
</dbReference>
<keyword evidence="6" id="KW-0239">DNA-directed DNA polymerase</keyword>
<reference evidence="11 12" key="1">
    <citation type="submission" date="2017-05" db="EMBL/GenBank/DDBJ databases">
        <title>The Genome Sequence of Enterococcus faecium 2D5_DIV0622.</title>
        <authorList>
            <consortium name="The Broad Institute Genomics Platform"/>
            <consortium name="The Broad Institute Genomic Center for Infectious Diseases"/>
            <person name="Earl A."/>
            <person name="Manson A."/>
            <person name="Schwartman J."/>
            <person name="Gilmore M."/>
            <person name="Abouelleil A."/>
            <person name="Cao P."/>
            <person name="Chapman S."/>
            <person name="Cusick C."/>
            <person name="Shea T."/>
            <person name="Young S."/>
            <person name="Neafsey D."/>
            <person name="Nusbaum C."/>
            <person name="Birren B."/>
        </authorList>
    </citation>
    <scope>NUCLEOTIDE SEQUENCE [LARGE SCALE GENOMIC DNA]</scope>
    <source>
        <strain evidence="11 12">2D5_DIV0622</strain>
    </source>
</reference>
<dbReference type="InterPro" id="IPR005790">
    <property type="entry name" value="DNA_polIII_delta"/>
</dbReference>
<dbReference type="GO" id="GO:0003677">
    <property type="term" value="F:DNA binding"/>
    <property type="evidence" value="ECO:0007669"/>
    <property type="project" value="InterPro"/>
</dbReference>
<dbReference type="Gene3D" id="1.20.272.10">
    <property type="match status" value="1"/>
</dbReference>
<dbReference type="InterPro" id="IPR048466">
    <property type="entry name" value="DNA_pol3_delta-like_C"/>
</dbReference>
<keyword evidence="3" id="KW-0808">Transferase</keyword>
<dbReference type="EC" id="2.7.7.7" evidence="1"/>
<feature type="domain" description="DNA polymerase III delta N-terminal" evidence="9">
    <location>
        <begin position="31"/>
        <end position="154"/>
    </location>
</feature>
<dbReference type="Pfam" id="PF06144">
    <property type="entry name" value="DNA_pol3_delta"/>
    <property type="match status" value="1"/>
</dbReference>
<dbReference type="Proteomes" id="UP000196503">
    <property type="component" value="Unassembled WGS sequence"/>
</dbReference>
<dbReference type="GO" id="GO:0006261">
    <property type="term" value="P:DNA-templated DNA replication"/>
    <property type="evidence" value="ECO:0007669"/>
    <property type="project" value="TreeGrafter"/>
</dbReference>
<dbReference type="SUPFAM" id="SSF48019">
    <property type="entry name" value="post-AAA+ oligomerization domain-like"/>
    <property type="match status" value="1"/>
</dbReference>
<dbReference type="InterPro" id="IPR010372">
    <property type="entry name" value="DNA_pol3_delta_N"/>
</dbReference>
<proteinExistence type="inferred from homology"/>
<dbReference type="GO" id="GO:0003887">
    <property type="term" value="F:DNA-directed DNA polymerase activity"/>
    <property type="evidence" value="ECO:0007669"/>
    <property type="project" value="UniProtKB-KW"/>
</dbReference>
<comment type="caution">
    <text evidence="11">The sequence shown here is derived from an EMBL/GenBank/DDBJ whole genome shotgun (WGS) entry which is preliminary data.</text>
</comment>
<keyword evidence="5" id="KW-0235">DNA replication</keyword>
<keyword evidence="4" id="KW-0548">Nucleotidyltransferase</keyword>
<comment type="similarity">
    <text evidence="7">Belongs to the DNA polymerase HolA subunit family.</text>
</comment>
<accession>A0A200I2A1</accession>
<dbReference type="Gene3D" id="1.10.8.60">
    <property type="match status" value="1"/>
</dbReference>
<evidence type="ECO:0000256" key="1">
    <source>
        <dbReference type="ARBA" id="ARBA00012417"/>
    </source>
</evidence>
<dbReference type="Pfam" id="PF21694">
    <property type="entry name" value="DNA_pol3_delta_C"/>
    <property type="match status" value="1"/>
</dbReference>
<evidence type="ECO:0000256" key="2">
    <source>
        <dbReference type="ARBA" id="ARBA00017703"/>
    </source>
</evidence>
<evidence type="ECO:0000259" key="9">
    <source>
        <dbReference type="Pfam" id="PF06144"/>
    </source>
</evidence>
<evidence type="ECO:0000256" key="6">
    <source>
        <dbReference type="ARBA" id="ARBA00022932"/>
    </source>
</evidence>
<dbReference type="PANTHER" id="PTHR34388:SF1">
    <property type="entry name" value="DNA POLYMERASE III SUBUNIT DELTA"/>
    <property type="match status" value="1"/>
</dbReference>
<dbReference type="AlphaFoldDB" id="A0A200I2A1"/>
<protein>
    <recommendedName>
        <fullName evidence="2">DNA polymerase III subunit delta</fullName>
        <ecNumber evidence="1">2.7.7.7</ecNumber>
    </recommendedName>
</protein>
<name>A0A200I2A1_9ENTE</name>